<feature type="compositionally biased region" description="Basic and acidic residues" evidence="10">
    <location>
        <begin position="58"/>
        <end position="72"/>
    </location>
</feature>
<dbReference type="FunFam" id="3.30.70.330:FF:000034">
    <property type="entry name" value="heterogeneous nuclear ribonucleoprotein M isoform X1"/>
    <property type="match status" value="1"/>
</dbReference>
<evidence type="ECO:0000313" key="13">
    <source>
        <dbReference type="Proteomes" id="UP000694700"/>
    </source>
</evidence>
<dbReference type="Gene3D" id="3.30.70.330">
    <property type="match status" value="3"/>
</dbReference>
<comment type="subcellular location">
    <subcellularLocation>
        <location evidence="1">Nucleus</location>
    </subcellularLocation>
</comment>
<keyword evidence="5" id="KW-0677">Repeat</keyword>
<keyword evidence="6" id="KW-0832">Ubl conjugation</keyword>
<protein>
    <submittedName>
        <fullName evidence="12">Myelin expression factor 2</fullName>
    </submittedName>
</protein>
<evidence type="ECO:0000256" key="1">
    <source>
        <dbReference type="ARBA" id="ARBA00004123"/>
    </source>
</evidence>
<evidence type="ECO:0000256" key="7">
    <source>
        <dbReference type="ARBA" id="ARBA00022884"/>
    </source>
</evidence>
<keyword evidence="7 9" id="KW-0694">RNA-binding</keyword>
<keyword evidence="4" id="KW-0597">Phosphoprotein</keyword>
<accession>A0A8C1XV75</accession>
<dbReference type="InterPro" id="IPR000504">
    <property type="entry name" value="RRM_dom"/>
</dbReference>
<dbReference type="Pfam" id="PF00076">
    <property type="entry name" value="RRM_1"/>
    <property type="match status" value="3"/>
</dbReference>
<feature type="domain" description="RRM" evidence="11">
    <location>
        <begin position="207"/>
        <end position="284"/>
    </location>
</feature>
<dbReference type="Proteomes" id="UP000694700">
    <property type="component" value="Unplaced"/>
</dbReference>
<keyword evidence="2" id="KW-0488">Methylation</keyword>
<evidence type="ECO:0000259" key="11">
    <source>
        <dbReference type="PROSITE" id="PS50102"/>
    </source>
</evidence>
<dbReference type="GO" id="GO:0003729">
    <property type="term" value="F:mRNA binding"/>
    <property type="evidence" value="ECO:0007669"/>
    <property type="project" value="TreeGrafter"/>
</dbReference>
<feature type="domain" description="RRM" evidence="11">
    <location>
        <begin position="77"/>
        <end position="155"/>
    </location>
</feature>
<feature type="region of interest" description="Disordered" evidence="10">
    <location>
        <begin position="1"/>
        <end position="73"/>
    </location>
</feature>
<dbReference type="InterPro" id="IPR050374">
    <property type="entry name" value="RRT5_SRSF_SR"/>
</dbReference>
<feature type="compositionally biased region" description="Basic and acidic residues" evidence="10">
    <location>
        <begin position="38"/>
        <end position="48"/>
    </location>
</feature>
<dbReference type="Ensembl" id="ENSCCRT00015088744.1">
    <property type="protein sequence ID" value="ENSCCRP00015085954.1"/>
    <property type="gene ID" value="ENSCCRG00015034666.1"/>
</dbReference>
<organism evidence="12 13">
    <name type="scientific">Cyprinus carpio</name>
    <name type="common">Common carp</name>
    <dbReference type="NCBI Taxonomy" id="7962"/>
    <lineage>
        <taxon>Eukaryota</taxon>
        <taxon>Metazoa</taxon>
        <taxon>Chordata</taxon>
        <taxon>Craniata</taxon>
        <taxon>Vertebrata</taxon>
        <taxon>Euteleostomi</taxon>
        <taxon>Actinopterygii</taxon>
        <taxon>Neopterygii</taxon>
        <taxon>Teleostei</taxon>
        <taxon>Ostariophysi</taxon>
        <taxon>Cypriniformes</taxon>
        <taxon>Cyprinidae</taxon>
        <taxon>Cyprininae</taxon>
        <taxon>Cyprinus</taxon>
    </lineage>
</organism>
<evidence type="ECO:0000256" key="3">
    <source>
        <dbReference type="ARBA" id="ARBA00022499"/>
    </source>
</evidence>
<evidence type="ECO:0000256" key="4">
    <source>
        <dbReference type="ARBA" id="ARBA00022553"/>
    </source>
</evidence>
<dbReference type="PANTHER" id="PTHR23003">
    <property type="entry name" value="RNA RECOGNITION MOTIF RRM DOMAIN CONTAINING PROTEIN"/>
    <property type="match status" value="1"/>
</dbReference>
<dbReference type="GO" id="GO:0005634">
    <property type="term" value="C:nucleus"/>
    <property type="evidence" value="ECO:0007669"/>
    <property type="project" value="UniProtKB-SubCell"/>
</dbReference>
<proteinExistence type="predicted"/>
<dbReference type="SUPFAM" id="SSF54928">
    <property type="entry name" value="RNA-binding domain, RBD"/>
    <property type="match status" value="3"/>
</dbReference>
<evidence type="ECO:0000256" key="6">
    <source>
        <dbReference type="ARBA" id="ARBA00022843"/>
    </source>
</evidence>
<dbReference type="SMART" id="SM00360">
    <property type="entry name" value="RRM"/>
    <property type="match status" value="3"/>
</dbReference>
<evidence type="ECO:0000256" key="9">
    <source>
        <dbReference type="PROSITE-ProRule" id="PRU00176"/>
    </source>
</evidence>
<reference evidence="12" key="1">
    <citation type="submission" date="2025-08" db="UniProtKB">
        <authorList>
            <consortium name="Ensembl"/>
        </authorList>
    </citation>
    <scope>IDENTIFICATION</scope>
</reference>
<evidence type="ECO:0000256" key="10">
    <source>
        <dbReference type="SAM" id="MobiDB-lite"/>
    </source>
</evidence>
<evidence type="ECO:0000256" key="8">
    <source>
        <dbReference type="ARBA" id="ARBA00023242"/>
    </source>
</evidence>
<feature type="compositionally biased region" description="Polar residues" evidence="10">
    <location>
        <begin position="26"/>
        <end position="36"/>
    </location>
</feature>
<evidence type="ECO:0000256" key="2">
    <source>
        <dbReference type="ARBA" id="ARBA00022481"/>
    </source>
</evidence>
<dbReference type="InterPro" id="IPR035979">
    <property type="entry name" value="RBD_domain_sf"/>
</dbReference>
<evidence type="ECO:0000256" key="5">
    <source>
        <dbReference type="ARBA" id="ARBA00022737"/>
    </source>
</evidence>
<dbReference type="PANTHER" id="PTHR23003:SF15">
    <property type="entry name" value="MYELIN EXPRESSION FACTOR 2"/>
    <property type="match status" value="1"/>
</dbReference>
<sequence length="593" mass="63424">MADAELNDTKHEESGDSPADEGEAEPQQTQENSNGVKTDAEEKPEPKEKSRKSHRYHPYKERHGGGGAADKKAAHRNRVFISNIPYDMKWQAIKDLMREKVGEVTYVELFKDGEGKSRVSGVVEFKDEEFVKKAIEVMSKHDLNGRPLNIKEDPDGEHARRVLQRSGRMFGAGRGQDAGINIPPSIANNPNIPPEIISALQAGRLGTTVFVANLDFKVGWKKLKEVFSMAGTVRRADVKEDKDGKSRGMGTVTFEQPLEAVQAISMFNGQMLFDRQMHVKMDDKSLPPDDFRPAEKAPQLPRGLGGIGMGLGPGGQPINANRLSGGGVGSMGPGGMDGPGCSNMNRMSGMGGGFSGMDCMGGMGGFGGRDMAPMGRMGDVYRSGMGGMDRDFGRGDMGMSRPFGDSFGGGGYAGMGNAGMGPMGSGLGGGAMVNMGMDRMNSGFDRMGGNMDMGRGFGQYGGGGSGHMGGMSDRGAGSKAGCQIFVRNLSYDLTWQKLKEKFSHCGQVMYAEIKMENGKSKGCGTVRFDSPESAEKACRMMNGTKINGREVDCPHVIADSCPDGTRRISGVMFPAARQSLQARMGLFPMIPSS</sequence>
<dbReference type="FunFam" id="3.30.70.330:FF:000050">
    <property type="entry name" value="heterogeneous nuclear ribonucleoprotein M isoform X2"/>
    <property type="match status" value="1"/>
</dbReference>
<evidence type="ECO:0000313" key="12">
    <source>
        <dbReference type="Ensembl" id="ENSCCRP00015085954.1"/>
    </source>
</evidence>
<keyword evidence="3" id="KW-1017">Isopeptide bond</keyword>
<dbReference type="GO" id="GO:0005737">
    <property type="term" value="C:cytoplasm"/>
    <property type="evidence" value="ECO:0007669"/>
    <property type="project" value="TreeGrafter"/>
</dbReference>
<dbReference type="FunFam" id="3.30.70.330:FF:000033">
    <property type="entry name" value="heterogeneous nuclear ribonucleoprotein M isoform X1"/>
    <property type="match status" value="1"/>
</dbReference>
<feature type="domain" description="RRM" evidence="11">
    <location>
        <begin position="482"/>
        <end position="551"/>
    </location>
</feature>
<dbReference type="AlphaFoldDB" id="A0A8C1XV75"/>
<dbReference type="PROSITE" id="PS50102">
    <property type="entry name" value="RRM"/>
    <property type="match status" value="3"/>
</dbReference>
<dbReference type="InterPro" id="IPR012677">
    <property type="entry name" value="Nucleotide-bd_a/b_plait_sf"/>
</dbReference>
<dbReference type="CDD" id="cd12660">
    <property type="entry name" value="RRM2_MYEF2"/>
    <property type="match status" value="1"/>
</dbReference>
<keyword evidence="8" id="KW-0539">Nucleus</keyword>
<name>A0A8C1XV75_CYPCA</name>